<sequence length="39" mass="4681">MWTMRVITANHFRDVKALVDVRECISCLLTQKWKHCFIS</sequence>
<reference evidence="1" key="2">
    <citation type="journal article" date="2015" name="Fish Shellfish Immunol.">
        <title>Early steps in the European eel (Anguilla anguilla)-Vibrio vulnificus interaction in the gills: Role of the RtxA13 toxin.</title>
        <authorList>
            <person name="Callol A."/>
            <person name="Pajuelo D."/>
            <person name="Ebbesson L."/>
            <person name="Teles M."/>
            <person name="MacKenzie S."/>
            <person name="Amaro C."/>
        </authorList>
    </citation>
    <scope>NUCLEOTIDE SEQUENCE</scope>
</reference>
<organism evidence="1">
    <name type="scientific">Anguilla anguilla</name>
    <name type="common">European freshwater eel</name>
    <name type="synonym">Muraena anguilla</name>
    <dbReference type="NCBI Taxonomy" id="7936"/>
    <lineage>
        <taxon>Eukaryota</taxon>
        <taxon>Metazoa</taxon>
        <taxon>Chordata</taxon>
        <taxon>Craniata</taxon>
        <taxon>Vertebrata</taxon>
        <taxon>Euteleostomi</taxon>
        <taxon>Actinopterygii</taxon>
        <taxon>Neopterygii</taxon>
        <taxon>Teleostei</taxon>
        <taxon>Anguilliformes</taxon>
        <taxon>Anguillidae</taxon>
        <taxon>Anguilla</taxon>
    </lineage>
</organism>
<accession>A0A0E9PRX2</accession>
<name>A0A0E9PRX2_ANGAN</name>
<evidence type="ECO:0000313" key="1">
    <source>
        <dbReference type="EMBL" id="JAH07366.1"/>
    </source>
</evidence>
<reference evidence="1" key="1">
    <citation type="submission" date="2014-11" db="EMBL/GenBank/DDBJ databases">
        <authorList>
            <person name="Amaro Gonzalez C."/>
        </authorList>
    </citation>
    <scope>NUCLEOTIDE SEQUENCE</scope>
</reference>
<protein>
    <submittedName>
        <fullName evidence="1">Uncharacterized protein</fullName>
    </submittedName>
</protein>
<proteinExistence type="predicted"/>
<dbReference type="AlphaFoldDB" id="A0A0E9PRX2"/>
<dbReference type="EMBL" id="GBXM01101211">
    <property type="protein sequence ID" value="JAH07366.1"/>
    <property type="molecule type" value="Transcribed_RNA"/>
</dbReference>